<organism evidence="3 4">
    <name type="scientific">Paludibaculum fermentans</name>
    <dbReference type="NCBI Taxonomy" id="1473598"/>
    <lineage>
        <taxon>Bacteria</taxon>
        <taxon>Pseudomonadati</taxon>
        <taxon>Acidobacteriota</taxon>
        <taxon>Terriglobia</taxon>
        <taxon>Bryobacterales</taxon>
        <taxon>Bryobacteraceae</taxon>
        <taxon>Paludibaculum</taxon>
    </lineage>
</organism>
<accession>A0A7S7SNX6</accession>
<dbReference type="PANTHER" id="PTHR42759">
    <property type="entry name" value="MOXR FAMILY PROTEIN"/>
    <property type="match status" value="1"/>
</dbReference>
<dbReference type="InterPro" id="IPR011703">
    <property type="entry name" value="ATPase_AAA-3"/>
</dbReference>
<gene>
    <name evidence="3" type="ORF">IRI77_05705</name>
</gene>
<dbReference type="EMBL" id="CP063849">
    <property type="protein sequence ID" value="QOY91929.1"/>
    <property type="molecule type" value="Genomic_DNA"/>
</dbReference>
<evidence type="ECO:0000259" key="2">
    <source>
        <dbReference type="Pfam" id="PF17863"/>
    </source>
</evidence>
<evidence type="ECO:0000313" key="3">
    <source>
        <dbReference type="EMBL" id="QOY91929.1"/>
    </source>
</evidence>
<dbReference type="Pfam" id="PF17863">
    <property type="entry name" value="AAA_lid_2"/>
    <property type="match status" value="1"/>
</dbReference>
<dbReference type="Gene3D" id="3.40.50.300">
    <property type="entry name" value="P-loop containing nucleotide triphosphate hydrolases"/>
    <property type="match status" value="1"/>
</dbReference>
<dbReference type="PANTHER" id="PTHR42759:SF1">
    <property type="entry name" value="MAGNESIUM-CHELATASE SUBUNIT CHLD"/>
    <property type="match status" value="1"/>
</dbReference>
<reference evidence="3 4" key="1">
    <citation type="submission" date="2020-10" db="EMBL/GenBank/DDBJ databases">
        <title>Complete genome sequence of Paludibaculum fermentans P105T, a facultatively anaerobic acidobacterium capable of dissimilatory Fe(III) reduction.</title>
        <authorList>
            <person name="Dedysh S.N."/>
            <person name="Beletsky A.V."/>
            <person name="Kulichevskaya I.S."/>
            <person name="Mardanov A.V."/>
            <person name="Ravin N.V."/>
        </authorList>
    </citation>
    <scope>NUCLEOTIDE SEQUENCE [LARGE SCALE GENOMIC DNA]</scope>
    <source>
        <strain evidence="3 4">P105</strain>
    </source>
</reference>
<dbReference type="SUPFAM" id="SSF52540">
    <property type="entry name" value="P-loop containing nucleoside triphosphate hydrolases"/>
    <property type="match status" value="1"/>
</dbReference>
<evidence type="ECO:0000259" key="1">
    <source>
        <dbReference type="Pfam" id="PF07726"/>
    </source>
</evidence>
<dbReference type="Proteomes" id="UP000593892">
    <property type="component" value="Chromosome"/>
</dbReference>
<feature type="domain" description="ATPase AAA-3" evidence="1">
    <location>
        <begin position="49"/>
        <end position="183"/>
    </location>
</feature>
<dbReference type="Gene3D" id="1.10.8.80">
    <property type="entry name" value="Magnesium chelatase subunit I, C-Terminal domain"/>
    <property type="match status" value="1"/>
</dbReference>
<keyword evidence="4" id="KW-1185">Reference proteome</keyword>
<dbReference type="PIRSF" id="PIRSF002849">
    <property type="entry name" value="AAA_ATPase_chaperone_MoxR_prd"/>
    <property type="match status" value="1"/>
</dbReference>
<dbReference type="KEGG" id="pfer:IRI77_05705"/>
<dbReference type="GO" id="GO:0016887">
    <property type="term" value="F:ATP hydrolysis activity"/>
    <property type="evidence" value="ECO:0007669"/>
    <property type="project" value="InterPro"/>
</dbReference>
<dbReference type="CDD" id="cd00009">
    <property type="entry name" value="AAA"/>
    <property type="match status" value="1"/>
</dbReference>
<feature type="domain" description="ChlI/MoxR AAA lid" evidence="2">
    <location>
        <begin position="257"/>
        <end position="325"/>
    </location>
</feature>
<proteinExistence type="predicted"/>
<dbReference type="GO" id="GO:0005524">
    <property type="term" value="F:ATP binding"/>
    <property type="evidence" value="ECO:0007669"/>
    <property type="project" value="InterPro"/>
</dbReference>
<dbReference type="Pfam" id="PF07726">
    <property type="entry name" value="AAA_3"/>
    <property type="match status" value="1"/>
</dbReference>
<dbReference type="InterPro" id="IPR041628">
    <property type="entry name" value="ChlI/MoxR_AAA_lid"/>
</dbReference>
<evidence type="ECO:0000313" key="4">
    <source>
        <dbReference type="Proteomes" id="UP000593892"/>
    </source>
</evidence>
<protein>
    <submittedName>
        <fullName evidence="3">MoxR family ATPase</fullName>
    </submittedName>
</protein>
<sequence>MQLDSETLKDRIARFGAVQESMITQVRKVIVGQDEVLEQLMVALFVGGHCLITGMPGTAKTLLVRTMAETLGLLFRRIQFTPDLMPSDITGTDILEEEPGTGRRIWTFVQGPIFGNVLLADEINRTPPKTQAALLEAMQERSCTVRGNQYKLPAPFFVLATQNPIELEGTYPLPEAQLDRFLFNTLLDYLPAEDELKVVGLTTTTAVADLQPVTTAEEILNFQQLVRMVPIAEEVARYAVNLVRGTRPVDVTASDYVKKYVNFGASVRGAQNLVLAAKARSLMRGRYHVSFEDVASLMRPVMRHRILLNFQAESDRLSPDDILKKVLEVVPTKG</sequence>
<dbReference type="AlphaFoldDB" id="A0A7S7SNX6"/>
<name>A0A7S7SNX6_PALFE</name>
<dbReference type="InterPro" id="IPR027417">
    <property type="entry name" value="P-loop_NTPase"/>
</dbReference>
<dbReference type="InterPro" id="IPR050764">
    <property type="entry name" value="CbbQ/NirQ/NorQ/GpvN"/>
</dbReference>